<dbReference type="Proteomes" id="UP001162156">
    <property type="component" value="Unassembled WGS sequence"/>
</dbReference>
<reference evidence="3" key="1">
    <citation type="journal article" date="2023" name="Insect Mol. Biol.">
        <title>Genome sequencing provides insights into the evolution of gene families encoding plant cell wall-degrading enzymes in longhorned beetles.</title>
        <authorList>
            <person name="Shin N.R."/>
            <person name="Okamura Y."/>
            <person name="Kirsch R."/>
            <person name="Pauchet Y."/>
        </authorList>
    </citation>
    <scope>NUCLEOTIDE SEQUENCE</scope>
    <source>
        <strain evidence="3">RBIC_L_NR</strain>
    </source>
</reference>
<protein>
    <recommendedName>
        <fullName evidence="2">MADF domain-containing protein</fullName>
    </recommendedName>
</protein>
<name>A0AAV8XAI4_9CUCU</name>
<dbReference type="AlphaFoldDB" id="A0AAV8XAI4"/>
<proteinExistence type="predicted"/>
<accession>A0AAV8XAI4</accession>
<dbReference type="InterPro" id="IPR006578">
    <property type="entry name" value="MADF-dom"/>
</dbReference>
<keyword evidence="1" id="KW-0175">Coiled coil</keyword>
<evidence type="ECO:0000256" key="1">
    <source>
        <dbReference type="SAM" id="Coils"/>
    </source>
</evidence>
<dbReference type="PANTHER" id="PTHR21505:SF8">
    <property type="entry name" value="DPT-YFP REPRESSOR BY OVEREXPRESSION, ISOFORM D-RELATED"/>
    <property type="match status" value="1"/>
</dbReference>
<feature type="coiled-coil region" evidence="1">
    <location>
        <begin position="48"/>
        <end position="75"/>
    </location>
</feature>
<comment type="caution">
    <text evidence="3">The sequence shown here is derived from an EMBL/GenBank/DDBJ whole genome shotgun (WGS) entry which is preliminary data.</text>
</comment>
<gene>
    <name evidence="3" type="ORF">NQ314_013063</name>
</gene>
<evidence type="ECO:0000259" key="2">
    <source>
        <dbReference type="PROSITE" id="PS51029"/>
    </source>
</evidence>
<dbReference type="PROSITE" id="PS51029">
    <property type="entry name" value="MADF"/>
    <property type="match status" value="1"/>
</dbReference>
<evidence type="ECO:0000313" key="4">
    <source>
        <dbReference type="Proteomes" id="UP001162156"/>
    </source>
</evidence>
<dbReference type="Pfam" id="PF10545">
    <property type="entry name" value="MADF_DNA_bdg"/>
    <property type="match status" value="1"/>
</dbReference>
<dbReference type="SMART" id="SM00595">
    <property type="entry name" value="MADF"/>
    <property type="match status" value="1"/>
</dbReference>
<dbReference type="PANTHER" id="PTHR21505">
    <property type="entry name" value="MADF DOMAIN-CONTAINING PROTEIN-RELATED"/>
    <property type="match status" value="1"/>
</dbReference>
<keyword evidence="4" id="KW-1185">Reference proteome</keyword>
<evidence type="ECO:0000313" key="3">
    <source>
        <dbReference type="EMBL" id="KAJ8935010.1"/>
    </source>
</evidence>
<sequence>MEWTKELLTEFIDLYREKSCLWIIKDSSYVNKNMKREAYDDLVNFLKNKNFTVTVAEVKKKIQNLRNAFSKERKKIEDSLRSGSGTEDV</sequence>
<organism evidence="3 4">
    <name type="scientific">Rhamnusium bicolor</name>
    <dbReference type="NCBI Taxonomy" id="1586634"/>
    <lineage>
        <taxon>Eukaryota</taxon>
        <taxon>Metazoa</taxon>
        <taxon>Ecdysozoa</taxon>
        <taxon>Arthropoda</taxon>
        <taxon>Hexapoda</taxon>
        <taxon>Insecta</taxon>
        <taxon>Pterygota</taxon>
        <taxon>Neoptera</taxon>
        <taxon>Endopterygota</taxon>
        <taxon>Coleoptera</taxon>
        <taxon>Polyphaga</taxon>
        <taxon>Cucujiformia</taxon>
        <taxon>Chrysomeloidea</taxon>
        <taxon>Cerambycidae</taxon>
        <taxon>Lepturinae</taxon>
        <taxon>Rhagiini</taxon>
        <taxon>Rhamnusium</taxon>
    </lineage>
</organism>
<dbReference type="EMBL" id="JANEYF010003638">
    <property type="protein sequence ID" value="KAJ8935010.1"/>
    <property type="molecule type" value="Genomic_DNA"/>
</dbReference>
<feature type="domain" description="MADF" evidence="2">
    <location>
        <begin position="10"/>
        <end position="89"/>
    </location>
</feature>